<dbReference type="EC" id="1.14.13.225" evidence="4"/>
<dbReference type="Gene3D" id="2.10.110.10">
    <property type="entry name" value="Cysteine Rich Protein"/>
    <property type="match status" value="1"/>
</dbReference>
<reference evidence="21 22" key="1">
    <citation type="submission" date="2022-05" db="EMBL/GenBank/DDBJ databases">
        <authorList>
            <consortium name="Genoscope - CEA"/>
            <person name="William W."/>
        </authorList>
    </citation>
    <scope>NUCLEOTIDE SEQUENCE [LARGE SCALE GENOMIC DNA]</scope>
</reference>
<gene>
    <name evidence="21" type="ORF">PEVE_00041270</name>
</gene>
<dbReference type="InterPro" id="IPR057494">
    <property type="entry name" value="Rossman_Mical"/>
</dbReference>
<feature type="compositionally biased region" description="Basic and acidic residues" evidence="17">
    <location>
        <begin position="1186"/>
        <end position="1196"/>
    </location>
</feature>
<feature type="compositionally biased region" description="Basic and acidic residues" evidence="17">
    <location>
        <begin position="1166"/>
        <end position="1179"/>
    </location>
</feature>
<evidence type="ECO:0000259" key="18">
    <source>
        <dbReference type="PROSITE" id="PS50021"/>
    </source>
</evidence>
<dbReference type="CDD" id="cd22198">
    <property type="entry name" value="CH_MICAL_EHBP-like"/>
    <property type="match status" value="1"/>
</dbReference>
<feature type="compositionally biased region" description="Basic residues" evidence="17">
    <location>
        <begin position="1233"/>
        <end position="1248"/>
    </location>
</feature>
<dbReference type="Pfam" id="PF25413">
    <property type="entry name" value="Rossman_Mical"/>
    <property type="match status" value="1"/>
</dbReference>
<keyword evidence="12" id="KW-0503">Monooxygenase</keyword>
<sequence length="1490" mass="168755">MDEEDGFFKEEICTLTPDELFDAFLQSCDLAETLDVFRKLCQSVDVNPRNHKTLYASLKSKLTSWKCKSLWTKLDKRAEHKDYKNKPCVKNKVLVIGAGPCGLRVAIEAALLGAYVVVIEKRDRFSRNNVLHLWPFLIVDLKNLGAKKFFGQFCAGAIDHISIRRLQLILLKVSLILGVQVYPKCGFIKLVEPTDAHGWRGAFDPPSHTLNKFDFDIIVGADGRRAALKGFKGKEFRGKLAIGITVNFQNRNTKEEARVEEISGVAFIFNQQFFQDLKDSTGIDLENIVYYKDETHYFVMCAKKKSLLQKGVLKKDFQDAYDLLQTNNVNHDKLLAYAREAANFSTNNQLPHLDFALNHYHKEDVAMFDFTSLYHSEHAAKIYERRGRRLLATVVGDSLLEPFWPTGSGCARGFLGCFDAAWIMKGWGQGREPLDLLAERDSIFRLLAQTTPENISKNYEEFSINPATRYPNLNKSSVSQNRVKHLFDNKPGPIDQDDGPEPMDTSKDVSSVEGGVNARMLLKWCQEQTRKYKNVKINDMSTSWRSGLGFCAIIHRYRPDLIDYASLSPKDHLTNLQLAFDVAEEHLGIPPQMSASEMVMKDVPDTLMIVSYVSQYHEVFKNETPVAAEGKKLAPEQHEFRAKSPLSKLSVLTRVSRRTHKEKRRSEEALDIVPKRKRPAVSKENEENVVPMDTSPPCKVSSQGPAVTTGKASNRISALAEQVFGPGGGNKSNVPSVRDSSEMCFFCKRRVYLMERLSAEGHFFHRECFLCENCGCTLRLGSYSYIPPTSPGEKGHFLCHLHYDQLLYKMQEEPVDEGQVPGKGRPRLTKSKSATPNTLFKNVEVTIQPDDREAVSFEPKPECDNAKINGFHDDQEILGREDNDGSRVKHERSNSFGKYKRLEARPLRRSSIASVRKSDKTVRDKGVGYTFSDGLVDDRDAKRDGRPLQMPSRNGTRKAVEFERPSTPGSSTGTPVKEVTVDINMEEPLADERKKKREEERKSVIDAVKTAAAGKSWLKKQDAQEGMVQKLGTLERRKAKSRRAMYPPLSTYFNPEDKETQDALEGISQITRRQQHMHVKMVDISLEDDNPSSTGNKAADQGKTRPKTVSIATANEPTSPPRPSTSPTSPTSPSYYKPGKVPGRSLVAARAARLTNLIANDFRPLPVKDKREEKEERKNVSAAKSEPSDKNAREEQAAPAGSPSAQRRSLPRVPAEEPFHSTKETTKIVQQKQKGRKGFHFGKGKKQDKKTDKEAEDMGFVVLDLNDGLSTPEKEAIRKQEEEELFSESSEDDLLDENSPKLQRSNARRFGKPRRNTESPDDKLKKREQAKIRSAMKQRESKRLRMAQSIQRELEETAVKQADLEREGVVVEKALRSGGDTGAEEQQLMLQWFKLVNRKNALIRYESELVIHANSIQLEDQQGRLEGEIRELLMKEHPSKQDNRIVQQKTKQLVDIVEQRNQLVELLEEERKREQEEDRLFDSILAAKGL</sequence>
<feature type="region of interest" description="Disordered" evidence="17">
    <location>
        <begin position="488"/>
        <end position="510"/>
    </location>
</feature>
<protein>
    <recommendedName>
        <fullName evidence="4">F-actin monooxygenase</fullName>
        <ecNumber evidence="4">1.14.13.225</ecNumber>
    </recommendedName>
</protein>
<feature type="domain" description="LIM zinc-binding" evidence="19">
    <location>
        <begin position="742"/>
        <end position="809"/>
    </location>
</feature>
<feature type="compositionally biased region" description="Basic and acidic residues" evidence="17">
    <location>
        <begin position="1272"/>
        <end position="1281"/>
    </location>
</feature>
<comment type="caution">
    <text evidence="21">The sequence shown here is derived from an EMBL/GenBank/DDBJ whole genome shotgun (WGS) entry which is preliminary data.</text>
</comment>
<keyword evidence="7 16" id="KW-0479">Metal-binding</keyword>
<evidence type="ECO:0000256" key="13">
    <source>
        <dbReference type="ARBA" id="ARBA00023038"/>
    </source>
</evidence>
<evidence type="ECO:0000256" key="6">
    <source>
        <dbReference type="ARBA" id="ARBA00022630"/>
    </source>
</evidence>
<dbReference type="PANTHER" id="PTHR23167">
    <property type="entry name" value="CALPONIN HOMOLOGY DOMAIN-CONTAINING PROTEIN DDB_G0272472-RELATED"/>
    <property type="match status" value="1"/>
</dbReference>
<dbReference type="EMBL" id="CALNXI010000078">
    <property type="protein sequence ID" value="CAH3018098.1"/>
    <property type="molecule type" value="Genomic_DNA"/>
</dbReference>
<comment type="similarity">
    <text evidence="3">Belongs to the Mical family.</text>
</comment>
<dbReference type="Gene3D" id="3.50.50.60">
    <property type="entry name" value="FAD/NAD(P)-binding domain"/>
    <property type="match status" value="1"/>
</dbReference>
<feature type="compositionally biased region" description="Acidic residues" evidence="17">
    <location>
        <begin position="1282"/>
        <end position="1296"/>
    </location>
</feature>
<keyword evidence="14" id="KW-0009">Actin-binding</keyword>
<dbReference type="Pfam" id="PF00307">
    <property type="entry name" value="CH"/>
    <property type="match status" value="1"/>
</dbReference>
<keyword evidence="5" id="KW-0963">Cytoplasm</keyword>
<comment type="catalytic activity">
    <reaction evidence="15">
        <text>L-methionyl-[F-actin] + NADPH + O2 + H(+) = L-methionyl-(R)-S-oxide-[F-actin] + NADP(+) + H2O</text>
        <dbReference type="Rhea" id="RHEA:51308"/>
        <dbReference type="Rhea" id="RHEA-COMP:12953"/>
        <dbReference type="Rhea" id="RHEA-COMP:12956"/>
        <dbReference type="ChEBI" id="CHEBI:15377"/>
        <dbReference type="ChEBI" id="CHEBI:15378"/>
        <dbReference type="ChEBI" id="CHEBI:15379"/>
        <dbReference type="ChEBI" id="CHEBI:16044"/>
        <dbReference type="ChEBI" id="CHEBI:45764"/>
        <dbReference type="ChEBI" id="CHEBI:57783"/>
        <dbReference type="ChEBI" id="CHEBI:58349"/>
        <dbReference type="EC" id="1.14.13.225"/>
    </reaction>
</comment>
<dbReference type="PROSITE" id="PS50021">
    <property type="entry name" value="CH"/>
    <property type="match status" value="1"/>
</dbReference>
<feature type="compositionally biased region" description="Basic and acidic residues" evidence="17">
    <location>
        <begin position="1315"/>
        <end position="1343"/>
    </location>
</feature>
<evidence type="ECO:0000256" key="1">
    <source>
        <dbReference type="ARBA" id="ARBA00001974"/>
    </source>
</evidence>
<evidence type="ECO:0000256" key="9">
    <source>
        <dbReference type="ARBA" id="ARBA00022833"/>
    </source>
</evidence>
<feature type="compositionally biased region" description="Low complexity" evidence="17">
    <location>
        <begin position="1125"/>
        <end position="1134"/>
    </location>
</feature>
<evidence type="ECO:0000256" key="5">
    <source>
        <dbReference type="ARBA" id="ARBA00022490"/>
    </source>
</evidence>
<dbReference type="InterPro" id="IPR001781">
    <property type="entry name" value="Znf_LIM"/>
</dbReference>
<dbReference type="InterPro" id="IPR036872">
    <property type="entry name" value="CH_dom_sf"/>
</dbReference>
<dbReference type="SUPFAM" id="SSF51905">
    <property type="entry name" value="FAD/NAD(P)-binding domain"/>
    <property type="match status" value="1"/>
</dbReference>
<feature type="region of interest" description="Disordered" evidence="17">
    <location>
        <begin position="1155"/>
        <end position="1343"/>
    </location>
</feature>
<evidence type="ECO:0000256" key="8">
    <source>
        <dbReference type="ARBA" id="ARBA00022827"/>
    </source>
</evidence>
<keyword evidence="6" id="KW-0285">Flavoprotein</keyword>
<dbReference type="InterPro" id="IPR022735">
    <property type="entry name" value="bMERB_dom"/>
</dbReference>
<feature type="domain" description="BMERB" evidence="20">
    <location>
        <begin position="1337"/>
        <end position="1483"/>
    </location>
</feature>
<evidence type="ECO:0000256" key="15">
    <source>
        <dbReference type="ARBA" id="ARBA00049522"/>
    </source>
</evidence>
<dbReference type="InterPro" id="IPR001715">
    <property type="entry name" value="CH_dom"/>
</dbReference>
<evidence type="ECO:0000259" key="20">
    <source>
        <dbReference type="PROSITE" id="PS51848"/>
    </source>
</evidence>
<evidence type="ECO:0000256" key="14">
    <source>
        <dbReference type="ARBA" id="ARBA00023203"/>
    </source>
</evidence>
<evidence type="ECO:0000256" key="7">
    <source>
        <dbReference type="ARBA" id="ARBA00022723"/>
    </source>
</evidence>
<feature type="region of interest" description="Disordered" evidence="17">
    <location>
        <begin position="938"/>
        <end position="1002"/>
    </location>
</feature>
<evidence type="ECO:0000313" key="22">
    <source>
        <dbReference type="Proteomes" id="UP001159427"/>
    </source>
</evidence>
<dbReference type="Proteomes" id="UP001159427">
    <property type="component" value="Unassembled WGS sequence"/>
</dbReference>
<dbReference type="InterPro" id="IPR050540">
    <property type="entry name" value="F-actin_Monoox_Mical"/>
</dbReference>
<feature type="region of interest" description="Disordered" evidence="17">
    <location>
        <begin position="1085"/>
        <end position="1141"/>
    </location>
</feature>
<evidence type="ECO:0000313" key="21">
    <source>
        <dbReference type="EMBL" id="CAH3018098.1"/>
    </source>
</evidence>
<dbReference type="SMART" id="SM00132">
    <property type="entry name" value="LIM"/>
    <property type="match status" value="1"/>
</dbReference>
<dbReference type="Gene3D" id="1.10.418.10">
    <property type="entry name" value="Calponin-like domain"/>
    <property type="match status" value="1"/>
</dbReference>
<dbReference type="PROSITE" id="PS00478">
    <property type="entry name" value="LIM_DOMAIN_1"/>
    <property type="match status" value="1"/>
</dbReference>
<dbReference type="SMART" id="SM00033">
    <property type="entry name" value="CH"/>
    <property type="match status" value="1"/>
</dbReference>
<feature type="compositionally biased region" description="Polar residues" evidence="17">
    <location>
        <begin position="700"/>
        <end position="709"/>
    </location>
</feature>
<keyword evidence="8" id="KW-0274">FAD</keyword>
<keyword evidence="11" id="KW-0560">Oxidoreductase</keyword>
<dbReference type="PANTHER" id="PTHR23167:SF54">
    <property type="entry name" value="[F-ACTIN]-MONOOXYGENASE MICAL"/>
    <property type="match status" value="1"/>
</dbReference>
<proteinExistence type="inferred from homology"/>
<feature type="domain" description="Calponin-homology (CH)" evidence="18">
    <location>
        <begin position="515"/>
        <end position="621"/>
    </location>
</feature>
<evidence type="ECO:0000256" key="4">
    <source>
        <dbReference type="ARBA" id="ARBA00012709"/>
    </source>
</evidence>
<dbReference type="SUPFAM" id="SSF47576">
    <property type="entry name" value="Calponin-homology domain, CH-domain"/>
    <property type="match status" value="1"/>
</dbReference>
<dbReference type="InterPro" id="IPR036188">
    <property type="entry name" value="FAD/NAD-bd_sf"/>
</dbReference>
<dbReference type="PROSITE" id="PS50023">
    <property type="entry name" value="LIM_DOMAIN_2"/>
    <property type="match status" value="1"/>
</dbReference>
<accession>A0ABN8LM01</accession>
<evidence type="ECO:0000256" key="2">
    <source>
        <dbReference type="ARBA" id="ARBA00004496"/>
    </source>
</evidence>
<dbReference type="Pfam" id="PF12130">
    <property type="entry name" value="bMERB_dom"/>
    <property type="match status" value="1"/>
</dbReference>
<evidence type="ECO:0000256" key="3">
    <source>
        <dbReference type="ARBA" id="ARBA00008223"/>
    </source>
</evidence>
<dbReference type="SUPFAM" id="SSF57716">
    <property type="entry name" value="Glucocorticoid receptor-like (DNA-binding domain)"/>
    <property type="match status" value="1"/>
</dbReference>
<evidence type="ECO:0000256" key="10">
    <source>
        <dbReference type="ARBA" id="ARBA00022857"/>
    </source>
</evidence>
<keyword evidence="10" id="KW-0521">NADP</keyword>
<evidence type="ECO:0000256" key="11">
    <source>
        <dbReference type="ARBA" id="ARBA00023002"/>
    </source>
</evidence>
<keyword evidence="9 16" id="KW-0862">Zinc</keyword>
<evidence type="ECO:0000256" key="16">
    <source>
        <dbReference type="PROSITE-ProRule" id="PRU00125"/>
    </source>
</evidence>
<name>A0ABN8LM01_9CNID</name>
<evidence type="ECO:0000259" key="19">
    <source>
        <dbReference type="PROSITE" id="PS50023"/>
    </source>
</evidence>
<evidence type="ECO:0000256" key="12">
    <source>
        <dbReference type="ARBA" id="ARBA00023033"/>
    </source>
</evidence>
<feature type="region of interest" description="Disordered" evidence="17">
    <location>
        <begin position="1035"/>
        <end position="1060"/>
    </location>
</feature>
<comment type="cofactor">
    <cofactor evidence="1">
        <name>FAD</name>
        <dbReference type="ChEBI" id="CHEBI:57692"/>
    </cofactor>
</comment>
<keyword evidence="22" id="KW-1185">Reference proteome</keyword>
<feature type="compositionally biased region" description="Basic and acidic residues" evidence="17">
    <location>
        <begin position="1214"/>
        <end position="1226"/>
    </location>
</feature>
<evidence type="ECO:0000256" key="17">
    <source>
        <dbReference type="SAM" id="MobiDB-lite"/>
    </source>
</evidence>
<organism evidence="21 22">
    <name type="scientific">Porites evermanni</name>
    <dbReference type="NCBI Taxonomy" id="104178"/>
    <lineage>
        <taxon>Eukaryota</taxon>
        <taxon>Metazoa</taxon>
        <taxon>Cnidaria</taxon>
        <taxon>Anthozoa</taxon>
        <taxon>Hexacorallia</taxon>
        <taxon>Scleractinia</taxon>
        <taxon>Fungiina</taxon>
        <taxon>Poritidae</taxon>
        <taxon>Porites</taxon>
    </lineage>
</organism>
<dbReference type="SMART" id="SM01203">
    <property type="entry name" value="DUF3585"/>
    <property type="match status" value="1"/>
</dbReference>
<comment type="subcellular location">
    <subcellularLocation>
        <location evidence="2">Cytoplasm</location>
    </subcellularLocation>
</comment>
<keyword evidence="13 16" id="KW-0440">LIM domain</keyword>
<feature type="compositionally biased region" description="Basic and acidic residues" evidence="17">
    <location>
        <begin position="990"/>
        <end position="1002"/>
    </location>
</feature>
<dbReference type="PROSITE" id="PS51848">
    <property type="entry name" value="BMERB"/>
    <property type="match status" value="1"/>
</dbReference>
<feature type="region of interest" description="Disordered" evidence="17">
    <location>
        <begin position="655"/>
        <end position="709"/>
    </location>
</feature>